<proteinExistence type="predicted"/>
<reference evidence="2" key="1">
    <citation type="submission" date="2016-10" db="EMBL/GenBank/DDBJ databases">
        <authorList>
            <person name="Varghese N."/>
            <person name="Submissions S."/>
        </authorList>
    </citation>
    <scope>NUCLEOTIDE SEQUENCE [LARGE SCALE GENOMIC DNA]</scope>
    <source>
        <strain evidence="2">DUS833</strain>
    </source>
</reference>
<dbReference type="Gene3D" id="3.30.1540.10">
    <property type="entry name" value="formyl-coa transferase, domain 3"/>
    <property type="match status" value="1"/>
</dbReference>
<dbReference type="Pfam" id="PF02515">
    <property type="entry name" value="CoA_transf_3"/>
    <property type="match status" value="1"/>
</dbReference>
<evidence type="ECO:0000313" key="1">
    <source>
        <dbReference type="EMBL" id="SDR53262.1"/>
    </source>
</evidence>
<organism evidence="1 2">
    <name type="scientific">Paraburkholderia tuberum</name>
    <dbReference type="NCBI Taxonomy" id="157910"/>
    <lineage>
        <taxon>Bacteria</taxon>
        <taxon>Pseudomonadati</taxon>
        <taxon>Pseudomonadota</taxon>
        <taxon>Betaproteobacteria</taxon>
        <taxon>Burkholderiales</taxon>
        <taxon>Burkholderiaceae</taxon>
        <taxon>Paraburkholderia</taxon>
    </lineage>
</organism>
<dbReference type="PANTHER" id="PTHR48228:SF5">
    <property type="entry name" value="ALPHA-METHYLACYL-COA RACEMASE"/>
    <property type="match status" value="1"/>
</dbReference>
<dbReference type="SUPFAM" id="SSF89796">
    <property type="entry name" value="CoA-transferase family III (CaiB/BaiF)"/>
    <property type="match status" value="1"/>
</dbReference>
<name>A0A1H1JTP6_9BURK</name>
<dbReference type="InterPro" id="IPR044855">
    <property type="entry name" value="CoA-Trfase_III_dom3_sf"/>
</dbReference>
<dbReference type="GO" id="GO:0016740">
    <property type="term" value="F:transferase activity"/>
    <property type="evidence" value="ECO:0007669"/>
    <property type="project" value="UniProtKB-KW"/>
</dbReference>
<gene>
    <name evidence="1" type="ORF">SAMN05445850_5652</name>
</gene>
<protein>
    <submittedName>
        <fullName evidence="1">Crotonobetainyl-CoA:carnitine CoA-transferase CaiB</fullName>
    </submittedName>
</protein>
<dbReference type="STRING" id="157910.SAMN05445850_5652"/>
<dbReference type="Gene3D" id="3.40.50.10540">
    <property type="entry name" value="Crotonobetainyl-coa:carnitine coa-transferase, domain 1"/>
    <property type="match status" value="1"/>
</dbReference>
<evidence type="ECO:0000313" key="2">
    <source>
        <dbReference type="Proteomes" id="UP000199365"/>
    </source>
</evidence>
<dbReference type="RefSeq" id="WP_090808774.1">
    <property type="nucleotide sequence ID" value="NZ_FNKX01000002.1"/>
</dbReference>
<keyword evidence="1" id="KW-0808">Transferase</keyword>
<dbReference type="PANTHER" id="PTHR48228">
    <property type="entry name" value="SUCCINYL-COA--D-CITRAMALATE COA-TRANSFERASE"/>
    <property type="match status" value="1"/>
</dbReference>
<accession>A0A1H1JTP6</accession>
<keyword evidence="2" id="KW-1185">Reference proteome</keyword>
<dbReference type="InterPro" id="IPR003673">
    <property type="entry name" value="CoA-Trfase_fam_III"/>
</dbReference>
<dbReference type="EMBL" id="FNKX01000002">
    <property type="protein sequence ID" value="SDR53262.1"/>
    <property type="molecule type" value="Genomic_DNA"/>
</dbReference>
<sequence>MGPLAGVRIIELAGIGPGPMAAMLLADLGATVLRIERRQPVKLGIERPLRYNLLLRNRKTIALDLKDPQAVEFVLTLVERADALIEGFRPGVTERLGLGPQACLERNPKLAYGRITGWGQQGPLAQYAGHDLNYIAITGVLNAIGRRDQPPSIPLNLIGDYAGGSLYLAMGLLSAILHARNGGAGQIVDAAIVDGTANLATTFFGMQAAGIWRDGRGTNITDSGSHFYDVYECADGKWITVGPIEDKFYLELLRLLDIDPRTLGTQLDASNWPAARALFALQFKRRTREQWTTLLEHTDACFAPVLSWTEAPEHAHLKARGTFIEVDGIVQPAPAPRFSATVPAKPTAPEAPDATTIDAALAAWLERGRIGELKEAGTLA</sequence>
<dbReference type="AlphaFoldDB" id="A0A1H1JTP6"/>
<dbReference type="InterPro" id="IPR023606">
    <property type="entry name" value="CoA-Trfase_III_dom_1_sf"/>
</dbReference>
<dbReference type="Proteomes" id="UP000199365">
    <property type="component" value="Unassembled WGS sequence"/>
</dbReference>
<dbReference type="InterPro" id="IPR050509">
    <property type="entry name" value="CoA-transferase_III"/>
</dbReference>